<comment type="caution">
    <text evidence="2">The sequence shown here is derived from an EMBL/GenBank/DDBJ whole genome shotgun (WGS) entry which is preliminary data.</text>
</comment>
<keyword evidence="1" id="KW-0812">Transmembrane</keyword>
<dbReference type="OrthoDB" id="2705958at2"/>
<gene>
    <name evidence="2" type="ORF">M670_03782</name>
</gene>
<feature type="transmembrane region" description="Helical" evidence="1">
    <location>
        <begin position="153"/>
        <end position="172"/>
    </location>
</feature>
<reference evidence="2 3" key="1">
    <citation type="submission" date="2014-04" db="EMBL/GenBank/DDBJ databases">
        <title>Draft genome sequence of Bacillus azotoformans MEV2011, a (co-) denitrifying strain unable to grow in the presence of oxygen.</title>
        <authorList>
            <person name="Nielsen M."/>
            <person name="Schreiber L."/>
            <person name="Finster K."/>
            <person name="Schramm A."/>
        </authorList>
    </citation>
    <scope>NUCLEOTIDE SEQUENCE [LARGE SCALE GENOMIC DNA]</scope>
    <source>
        <strain evidence="2 3">MEV2011</strain>
    </source>
</reference>
<evidence type="ECO:0000313" key="3">
    <source>
        <dbReference type="Proteomes" id="UP000027936"/>
    </source>
</evidence>
<dbReference type="Proteomes" id="UP000027936">
    <property type="component" value="Unassembled WGS sequence"/>
</dbReference>
<keyword evidence="1" id="KW-0472">Membrane</keyword>
<evidence type="ECO:0008006" key="4">
    <source>
        <dbReference type="Google" id="ProtNLM"/>
    </source>
</evidence>
<dbReference type="Pfam" id="PF22564">
    <property type="entry name" value="HAAS"/>
    <property type="match status" value="1"/>
</dbReference>
<dbReference type="RefSeq" id="WP_035197384.1">
    <property type="nucleotide sequence ID" value="NZ_JJRY01000019.1"/>
</dbReference>
<keyword evidence="1" id="KW-1133">Transmembrane helix</keyword>
<dbReference type="EMBL" id="JJRY01000019">
    <property type="protein sequence ID" value="KEF37028.1"/>
    <property type="molecule type" value="Genomic_DNA"/>
</dbReference>
<dbReference type="AlphaFoldDB" id="A0A072NJG3"/>
<sequence>MEQLKNDFLTELNSCLGNHPEKESILQEYEAHLEELLIEFLNIENEAEVQDKVFQRFGTPDEIAAIWEEELSVTPSNMKWLFISVNIFFFGGGAILTLAHNVFDWTWLKGLWNQLTSIPILIALIYMVFWALLGYEIGKGFGHKGKKVLKRTFILALVPNLTLMFLTVFKIIPREWFHPLLTETFIGLCIFLTILLYPLCLISYRWGKKASV</sequence>
<organism evidence="2 3">
    <name type="scientific">Schinkia azotoformans MEV2011</name>
    <dbReference type="NCBI Taxonomy" id="1348973"/>
    <lineage>
        <taxon>Bacteria</taxon>
        <taxon>Bacillati</taxon>
        <taxon>Bacillota</taxon>
        <taxon>Bacilli</taxon>
        <taxon>Bacillales</taxon>
        <taxon>Bacillaceae</taxon>
        <taxon>Calidifontibacillus/Schinkia group</taxon>
        <taxon>Schinkia</taxon>
    </lineage>
</organism>
<proteinExistence type="predicted"/>
<protein>
    <recommendedName>
        <fullName evidence="4">DUF1700 domain-containing protein</fullName>
    </recommendedName>
</protein>
<feature type="transmembrane region" description="Helical" evidence="1">
    <location>
        <begin position="111"/>
        <end position="133"/>
    </location>
</feature>
<feature type="transmembrane region" description="Helical" evidence="1">
    <location>
        <begin position="80"/>
        <end position="99"/>
    </location>
</feature>
<evidence type="ECO:0000313" key="2">
    <source>
        <dbReference type="EMBL" id="KEF37028.1"/>
    </source>
</evidence>
<feature type="transmembrane region" description="Helical" evidence="1">
    <location>
        <begin position="184"/>
        <end position="204"/>
    </location>
</feature>
<dbReference type="PATRIC" id="fig|1348973.3.peg.3664"/>
<evidence type="ECO:0000256" key="1">
    <source>
        <dbReference type="SAM" id="Phobius"/>
    </source>
</evidence>
<name>A0A072NJG3_SCHAZ</name>
<accession>A0A072NJG3</accession>